<dbReference type="PROSITE" id="PS50110">
    <property type="entry name" value="RESPONSE_REGULATORY"/>
    <property type="match status" value="1"/>
</dbReference>
<dbReference type="SMART" id="SM00052">
    <property type="entry name" value="EAL"/>
    <property type="match status" value="1"/>
</dbReference>
<evidence type="ECO:0000259" key="5">
    <source>
        <dbReference type="PROSITE" id="PS50887"/>
    </source>
</evidence>
<dbReference type="CDD" id="cd01948">
    <property type="entry name" value="EAL"/>
    <property type="match status" value="1"/>
</dbReference>
<keyword evidence="2" id="KW-0175">Coiled coil</keyword>
<dbReference type="Gene3D" id="3.40.50.2300">
    <property type="match status" value="1"/>
</dbReference>
<dbReference type="NCBIfam" id="TIGR00254">
    <property type="entry name" value="GGDEF"/>
    <property type="match status" value="1"/>
</dbReference>
<keyword evidence="7" id="KW-1185">Reference proteome</keyword>
<dbReference type="PROSITE" id="PS50883">
    <property type="entry name" value="EAL"/>
    <property type="match status" value="1"/>
</dbReference>
<evidence type="ECO:0000313" key="6">
    <source>
        <dbReference type="EMBL" id="MDJ1183802.1"/>
    </source>
</evidence>
<dbReference type="PANTHER" id="PTHR44757">
    <property type="entry name" value="DIGUANYLATE CYCLASE DGCP"/>
    <property type="match status" value="1"/>
</dbReference>
<gene>
    <name evidence="6" type="ORF">PMH09_11455</name>
</gene>
<dbReference type="InterPro" id="IPR001633">
    <property type="entry name" value="EAL_dom"/>
</dbReference>
<reference evidence="6 7" key="1">
    <citation type="submission" date="2023-01" db="EMBL/GenBank/DDBJ databases">
        <title>Novel diversity within Roseofilum (Cyanobacteria; Desertifilaceae) from marine benthic mats with descriptions of four novel species.</title>
        <authorList>
            <person name="Wang Y."/>
            <person name="Berthold D.E."/>
            <person name="Hu J."/>
            <person name="Lefler F.W."/>
            <person name="Laughinghouse H.D. IV."/>
        </authorList>
    </citation>
    <scope>NUCLEOTIDE SEQUENCE [LARGE SCALE GENOMIC DNA]</scope>
    <source>
        <strain evidence="6 7">BLCC-M143</strain>
    </source>
</reference>
<dbReference type="Proteomes" id="UP001232992">
    <property type="component" value="Unassembled WGS sequence"/>
</dbReference>
<dbReference type="Gene3D" id="3.20.20.450">
    <property type="entry name" value="EAL domain"/>
    <property type="match status" value="1"/>
</dbReference>
<dbReference type="EMBL" id="JAQOSQ010000010">
    <property type="protein sequence ID" value="MDJ1183802.1"/>
    <property type="molecule type" value="Genomic_DNA"/>
</dbReference>
<dbReference type="CDD" id="cd01949">
    <property type="entry name" value="GGDEF"/>
    <property type="match status" value="1"/>
</dbReference>
<evidence type="ECO:0000259" key="3">
    <source>
        <dbReference type="PROSITE" id="PS50110"/>
    </source>
</evidence>
<protein>
    <submittedName>
        <fullName evidence="6">EAL domain-containing protein</fullName>
    </submittedName>
</protein>
<dbReference type="Pfam" id="PF00072">
    <property type="entry name" value="Response_reg"/>
    <property type="match status" value="1"/>
</dbReference>
<feature type="domain" description="Response regulatory" evidence="3">
    <location>
        <begin position="13"/>
        <end position="129"/>
    </location>
</feature>
<dbReference type="InterPro" id="IPR011006">
    <property type="entry name" value="CheY-like_superfamily"/>
</dbReference>
<feature type="coiled-coil region" evidence="2">
    <location>
        <begin position="124"/>
        <end position="176"/>
    </location>
</feature>
<dbReference type="PROSITE" id="PS50887">
    <property type="entry name" value="GGDEF"/>
    <property type="match status" value="1"/>
</dbReference>
<dbReference type="SUPFAM" id="SSF55073">
    <property type="entry name" value="Nucleotide cyclase"/>
    <property type="match status" value="1"/>
</dbReference>
<feature type="domain" description="EAL" evidence="4">
    <location>
        <begin position="354"/>
        <end position="609"/>
    </location>
</feature>
<dbReference type="InterPro" id="IPR052155">
    <property type="entry name" value="Biofilm_reg_signaling"/>
</dbReference>
<dbReference type="PANTHER" id="PTHR44757:SF2">
    <property type="entry name" value="BIOFILM ARCHITECTURE MAINTENANCE PROTEIN MBAA"/>
    <property type="match status" value="1"/>
</dbReference>
<feature type="modified residue" description="4-aspartylphosphate" evidence="1">
    <location>
        <position position="62"/>
    </location>
</feature>
<dbReference type="SMART" id="SM00267">
    <property type="entry name" value="GGDEF"/>
    <property type="match status" value="1"/>
</dbReference>
<evidence type="ECO:0000256" key="2">
    <source>
        <dbReference type="SAM" id="Coils"/>
    </source>
</evidence>
<dbReference type="SUPFAM" id="SSF52172">
    <property type="entry name" value="CheY-like"/>
    <property type="match status" value="1"/>
</dbReference>
<dbReference type="Pfam" id="PF00563">
    <property type="entry name" value="EAL"/>
    <property type="match status" value="1"/>
</dbReference>
<evidence type="ECO:0000259" key="4">
    <source>
        <dbReference type="PROSITE" id="PS50883"/>
    </source>
</evidence>
<sequence>MSDHFNKIAEKRNILLVDDTPENLRLLSDLLSQQGYKVRSVMNGKTAIKAAIAKPPDLILLDINMPNMNGYEVCQELKKIPETQEIPVIFISALNEVFDKVKSFRVGGCDYIPKPFQLEEVLARVNHQLNLKAARLELRDLNAQLENRVRQRTQELELMNSQLTEEIQERKRVQQKLLDMALHDSLTGLPNRALFMERLELAIERVKADSSLQFAVLFLDCDRFKVINDSLGHLVGDQLLQAIARRLQSLVQDKMTIARLGGDEFTLLVESCSSLSQAIQLAKDILERLSHSFQLERNEVFINASIGIVLSQPHYNKPEYILRDADTAMYAAKAMGKGQYHVFNPTMHNLAVERLILENDLRRAIRNEEFLVHYQPIINLETGRISGFEALVRWRHPERGLISPAEFIPMSEETGLINEIGRWVFQQACLQLKAWHQELGDRSLKVSINLSVRQFSQANLLENVTDTIQSYQLSPECLTMEITESALIENPARARSLLHSIRQENIQISLDDFGTGYSSLSYLHTLPIDILKIDRSFISDVTEEGTRPSLIQPIIQIGQILGMKVLAEGIETPGQLQILRQLNCNFGQGFFFAKALSPPEATVLLQANPQW</sequence>
<dbReference type="InterPro" id="IPR035919">
    <property type="entry name" value="EAL_sf"/>
</dbReference>
<keyword evidence="1" id="KW-0597">Phosphoprotein</keyword>
<comment type="caution">
    <text evidence="6">The sequence shown here is derived from an EMBL/GenBank/DDBJ whole genome shotgun (WGS) entry which is preliminary data.</text>
</comment>
<dbReference type="RefSeq" id="WP_283758454.1">
    <property type="nucleotide sequence ID" value="NZ_JAQOSQ010000010.1"/>
</dbReference>
<dbReference type="InterPro" id="IPR000160">
    <property type="entry name" value="GGDEF_dom"/>
</dbReference>
<evidence type="ECO:0000256" key="1">
    <source>
        <dbReference type="PROSITE-ProRule" id="PRU00169"/>
    </source>
</evidence>
<organism evidence="6 7">
    <name type="scientific">Roseofilum casamattae BLCC-M143</name>
    <dbReference type="NCBI Taxonomy" id="3022442"/>
    <lineage>
        <taxon>Bacteria</taxon>
        <taxon>Bacillati</taxon>
        <taxon>Cyanobacteriota</taxon>
        <taxon>Cyanophyceae</taxon>
        <taxon>Desertifilales</taxon>
        <taxon>Desertifilaceae</taxon>
        <taxon>Roseofilum</taxon>
        <taxon>Roseofilum casamattae</taxon>
    </lineage>
</organism>
<proteinExistence type="predicted"/>
<dbReference type="CDD" id="cd19920">
    <property type="entry name" value="REC_PA4781-like"/>
    <property type="match status" value="1"/>
</dbReference>
<dbReference type="Pfam" id="PF00990">
    <property type="entry name" value="GGDEF"/>
    <property type="match status" value="1"/>
</dbReference>
<dbReference type="InterPro" id="IPR029787">
    <property type="entry name" value="Nucleotide_cyclase"/>
</dbReference>
<name>A0ABT7BYD6_9CYAN</name>
<dbReference type="Gene3D" id="3.30.70.270">
    <property type="match status" value="1"/>
</dbReference>
<dbReference type="SUPFAM" id="SSF141868">
    <property type="entry name" value="EAL domain-like"/>
    <property type="match status" value="1"/>
</dbReference>
<dbReference type="SMART" id="SM00448">
    <property type="entry name" value="REC"/>
    <property type="match status" value="1"/>
</dbReference>
<evidence type="ECO:0000313" key="7">
    <source>
        <dbReference type="Proteomes" id="UP001232992"/>
    </source>
</evidence>
<accession>A0ABT7BYD6</accession>
<feature type="domain" description="GGDEF" evidence="5">
    <location>
        <begin position="212"/>
        <end position="345"/>
    </location>
</feature>
<dbReference type="InterPro" id="IPR043128">
    <property type="entry name" value="Rev_trsase/Diguanyl_cyclase"/>
</dbReference>
<dbReference type="InterPro" id="IPR001789">
    <property type="entry name" value="Sig_transdc_resp-reg_receiver"/>
</dbReference>